<dbReference type="PANTHER" id="PTHR25462">
    <property type="entry name" value="BONUS, ISOFORM C-RELATED"/>
    <property type="match status" value="1"/>
</dbReference>
<dbReference type="EMBL" id="UYJE01001154">
    <property type="protein sequence ID" value="VDH99579.1"/>
    <property type="molecule type" value="Genomic_DNA"/>
</dbReference>
<dbReference type="CDD" id="cd19757">
    <property type="entry name" value="Bbox1"/>
    <property type="match status" value="1"/>
</dbReference>
<dbReference type="SUPFAM" id="SSF63829">
    <property type="entry name" value="Calcium-dependent phosphotriesterase"/>
    <property type="match status" value="1"/>
</dbReference>
<protein>
    <recommendedName>
        <fullName evidence="2">B box-type domain-containing protein</fullName>
    </recommendedName>
</protein>
<evidence type="ECO:0000259" key="2">
    <source>
        <dbReference type="PROSITE" id="PS50119"/>
    </source>
</evidence>
<organism evidence="3 4">
    <name type="scientific">Mytilus galloprovincialis</name>
    <name type="common">Mediterranean mussel</name>
    <dbReference type="NCBI Taxonomy" id="29158"/>
    <lineage>
        <taxon>Eukaryota</taxon>
        <taxon>Metazoa</taxon>
        <taxon>Spiralia</taxon>
        <taxon>Lophotrochozoa</taxon>
        <taxon>Mollusca</taxon>
        <taxon>Bivalvia</taxon>
        <taxon>Autobranchia</taxon>
        <taxon>Pteriomorphia</taxon>
        <taxon>Mytilida</taxon>
        <taxon>Mytiloidea</taxon>
        <taxon>Mytilidae</taxon>
        <taxon>Mytilinae</taxon>
        <taxon>Mytilus</taxon>
    </lineage>
</organism>
<dbReference type="OrthoDB" id="6068722at2759"/>
<accession>A0A8B6C524</accession>
<name>A0A8B6C524_MYTGA</name>
<sequence>MEAQISAVCQFCETSREIKWRCLNCDLFLCRICNSRIHSKIMSSVEHKIIHLDQCGTEEVVNNIRKLDLKQMKCQTHHDRKCFVFCRNCNEPICSSCILNIHQNHIFCEIDDAYEEKLAHIESLKVEIKSNIAFMTNEETLLQEYELKGKEHHMEIRTLILNREEEVKQEIARKSKDVSNELETEWHNTEQSINRDIELCLKTKSDLLKRKDNIHKILKSHDPRLVFDEGLTDVKQLHQPMFSKRARLFQFFPKTIETKGIIGDLVEKPKIESITVYPTYMKCISCISHCEAETVLICNNSEDILKKEDLNYDTYQTLKTLQDIRVMDISQTKDGHAILSVGDDLKILTKTGQLKTFLHLDLITLCIHVNYENELFVGAIVEDPDNEGEELGIVLVLDEDGNTICSFDKRTINHSFDEDEEVDMFDYPSRVLNTKKDDILIIDSSNLSTFAGKVVILNRSGHIVREYNGCECENCNDFNFCPFDIAETHSNLFLVSDIGKHSIHVLGATLKILACSFVDDVGIDKPLSLCTDASGKLWIGCDMSADDDEEPKIYCITFN</sequence>
<dbReference type="SMART" id="SM00336">
    <property type="entry name" value="BBOX"/>
    <property type="match status" value="2"/>
</dbReference>
<keyword evidence="1" id="KW-0479">Metal-binding</keyword>
<proteinExistence type="predicted"/>
<evidence type="ECO:0000313" key="4">
    <source>
        <dbReference type="Proteomes" id="UP000596742"/>
    </source>
</evidence>
<keyword evidence="4" id="KW-1185">Reference proteome</keyword>
<dbReference type="GO" id="GO:0008270">
    <property type="term" value="F:zinc ion binding"/>
    <property type="evidence" value="ECO:0007669"/>
    <property type="project" value="UniProtKB-KW"/>
</dbReference>
<dbReference type="InterPro" id="IPR011042">
    <property type="entry name" value="6-blade_b-propeller_TolB-like"/>
</dbReference>
<dbReference type="AlphaFoldDB" id="A0A8B6C524"/>
<dbReference type="InterPro" id="IPR000315">
    <property type="entry name" value="Znf_B-box"/>
</dbReference>
<evidence type="ECO:0000256" key="1">
    <source>
        <dbReference type="PROSITE-ProRule" id="PRU00024"/>
    </source>
</evidence>
<dbReference type="SUPFAM" id="SSF57845">
    <property type="entry name" value="B-box zinc-binding domain"/>
    <property type="match status" value="1"/>
</dbReference>
<evidence type="ECO:0000313" key="3">
    <source>
        <dbReference type="EMBL" id="VDH99579.1"/>
    </source>
</evidence>
<reference evidence="3" key="1">
    <citation type="submission" date="2018-11" db="EMBL/GenBank/DDBJ databases">
        <authorList>
            <person name="Alioto T."/>
            <person name="Alioto T."/>
        </authorList>
    </citation>
    <scope>NUCLEOTIDE SEQUENCE</scope>
</reference>
<gene>
    <name evidence="3" type="ORF">MGAL_10B021555</name>
</gene>
<dbReference type="Gene3D" id="3.30.160.60">
    <property type="entry name" value="Classic Zinc Finger"/>
    <property type="match status" value="1"/>
</dbReference>
<feature type="domain" description="B box-type" evidence="2">
    <location>
        <begin position="4"/>
        <end position="52"/>
    </location>
</feature>
<dbReference type="PROSITE" id="PS50119">
    <property type="entry name" value="ZF_BBOX"/>
    <property type="match status" value="2"/>
</dbReference>
<feature type="domain" description="B box-type" evidence="2">
    <location>
        <begin position="69"/>
        <end position="110"/>
    </location>
</feature>
<dbReference type="Gene3D" id="2.120.10.30">
    <property type="entry name" value="TolB, C-terminal domain"/>
    <property type="match status" value="1"/>
</dbReference>
<dbReference type="InterPro" id="IPR047153">
    <property type="entry name" value="TRIM45/56/19-like"/>
</dbReference>
<keyword evidence="1" id="KW-0862">Zinc</keyword>
<dbReference type="Proteomes" id="UP000596742">
    <property type="component" value="Unassembled WGS sequence"/>
</dbReference>
<keyword evidence="1" id="KW-0863">Zinc-finger</keyword>
<dbReference type="Pfam" id="PF00643">
    <property type="entry name" value="zf-B_box"/>
    <property type="match status" value="1"/>
</dbReference>
<dbReference type="PANTHER" id="PTHR25462:SF300">
    <property type="entry name" value="RING-TYPE DOMAIN-CONTAINING PROTEIN"/>
    <property type="match status" value="1"/>
</dbReference>
<comment type="caution">
    <text evidence="3">The sequence shown here is derived from an EMBL/GenBank/DDBJ whole genome shotgun (WGS) entry which is preliminary data.</text>
</comment>